<keyword evidence="2" id="KW-1185">Reference proteome</keyword>
<accession>A0ABY1PNF4</accession>
<protein>
    <submittedName>
        <fullName evidence="1">Uncharacterized protein</fullName>
    </submittedName>
</protein>
<dbReference type="Gene3D" id="4.10.410.40">
    <property type="match status" value="1"/>
</dbReference>
<comment type="caution">
    <text evidence="1">The sequence shown here is derived from an EMBL/GenBank/DDBJ whole genome shotgun (WGS) entry which is preliminary data.</text>
</comment>
<dbReference type="RefSeq" id="WP_283428112.1">
    <property type="nucleotide sequence ID" value="NZ_FXTY01000024.1"/>
</dbReference>
<sequence>MADGDTYIDLGIKLRVASGKPETENQAGYGALTWKQVKGVLSLPQRGDTVTDVSEPTLEDGRVEHFNGAKDGGVIDVPIKSIEADAGQAALSAGAGSNTTYSFQEVDPDGEAHFFYGRIQDFVRREATPSSFKGYIAKIAINSARFTGTEET</sequence>
<dbReference type="EMBL" id="FXTY01000024">
    <property type="protein sequence ID" value="SMP37051.1"/>
    <property type="molecule type" value="Genomic_DNA"/>
</dbReference>
<name>A0ABY1PNF4_9RHOB</name>
<evidence type="ECO:0000313" key="1">
    <source>
        <dbReference type="EMBL" id="SMP37051.1"/>
    </source>
</evidence>
<dbReference type="Proteomes" id="UP001157961">
    <property type="component" value="Unassembled WGS sequence"/>
</dbReference>
<evidence type="ECO:0000313" key="2">
    <source>
        <dbReference type="Proteomes" id="UP001157961"/>
    </source>
</evidence>
<proteinExistence type="predicted"/>
<organism evidence="1 2">
    <name type="scientific">Shimia sagamensis</name>
    <dbReference type="NCBI Taxonomy" id="1566352"/>
    <lineage>
        <taxon>Bacteria</taxon>
        <taxon>Pseudomonadati</taxon>
        <taxon>Pseudomonadota</taxon>
        <taxon>Alphaproteobacteria</taxon>
        <taxon>Rhodobacterales</taxon>
        <taxon>Roseobacteraceae</taxon>
    </lineage>
</organism>
<gene>
    <name evidence="1" type="ORF">SAMN06265373_1244</name>
</gene>
<reference evidence="1 2" key="1">
    <citation type="submission" date="2017-05" db="EMBL/GenBank/DDBJ databases">
        <authorList>
            <person name="Varghese N."/>
            <person name="Submissions S."/>
        </authorList>
    </citation>
    <scope>NUCLEOTIDE SEQUENCE [LARGE SCALE GENOMIC DNA]</scope>
    <source>
        <strain evidence="1 2">DSM 29734</strain>
    </source>
</reference>